<dbReference type="InterPro" id="IPR029058">
    <property type="entry name" value="AB_hydrolase_fold"/>
</dbReference>
<dbReference type="GO" id="GO:0016787">
    <property type="term" value="F:hydrolase activity"/>
    <property type="evidence" value="ECO:0007669"/>
    <property type="project" value="UniProtKB-KW"/>
</dbReference>
<proteinExistence type="predicted"/>
<keyword evidence="4" id="KW-1185">Reference proteome</keyword>
<organism evidence="3 4">
    <name type="scientific">Hyaloscypha variabilis (strain UAMH 11265 / GT02V1 / F)</name>
    <name type="common">Meliniomyces variabilis</name>
    <dbReference type="NCBI Taxonomy" id="1149755"/>
    <lineage>
        <taxon>Eukaryota</taxon>
        <taxon>Fungi</taxon>
        <taxon>Dikarya</taxon>
        <taxon>Ascomycota</taxon>
        <taxon>Pezizomycotina</taxon>
        <taxon>Leotiomycetes</taxon>
        <taxon>Helotiales</taxon>
        <taxon>Hyaloscyphaceae</taxon>
        <taxon>Hyaloscypha</taxon>
        <taxon>Hyaloscypha variabilis</taxon>
    </lineage>
</organism>
<keyword evidence="3" id="KW-0560">Oxidoreductase</keyword>
<keyword evidence="1" id="KW-0378">Hydrolase</keyword>
<dbReference type="SUPFAM" id="SSF53474">
    <property type="entry name" value="alpha/beta-Hydrolases"/>
    <property type="match status" value="1"/>
</dbReference>
<dbReference type="PANTHER" id="PTHR48081">
    <property type="entry name" value="AB HYDROLASE SUPERFAMILY PROTEIN C4A8.06C"/>
    <property type="match status" value="1"/>
</dbReference>
<dbReference type="Proteomes" id="UP000235786">
    <property type="component" value="Unassembled WGS sequence"/>
</dbReference>
<name>A0A2J6S7X8_HYAVF</name>
<accession>A0A2J6S7X8</accession>
<gene>
    <name evidence="3" type="ORF">L207DRAFT_507716</name>
</gene>
<dbReference type="EMBL" id="KZ613939">
    <property type="protein sequence ID" value="PMD46870.1"/>
    <property type="molecule type" value="Genomic_DNA"/>
</dbReference>
<dbReference type="GO" id="GO:0004497">
    <property type="term" value="F:monooxygenase activity"/>
    <property type="evidence" value="ECO:0007669"/>
    <property type="project" value="UniProtKB-KW"/>
</dbReference>
<keyword evidence="3" id="KW-0503">Monooxygenase</keyword>
<dbReference type="Gene3D" id="3.40.50.1820">
    <property type="entry name" value="alpha/beta hydrolase"/>
    <property type="match status" value="1"/>
</dbReference>
<evidence type="ECO:0000313" key="3">
    <source>
        <dbReference type="EMBL" id="PMD46870.1"/>
    </source>
</evidence>
<dbReference type="PANTHER" id="PTHR48081:SF8">
    <property type="entry name" value="ALPHA_BETA HYDROLASE FOLD-3 DOMAIN-CONTAINING PROTEIN-RELATED"/>
    <property type="match status" value="1"/>
</dbReference>
<feature type="domain" description="Alpha/beta hydrolase fold-3" evidence="2">
    <location>
        <begin position="87"/>
        <end position="296"/>
    </location>
</feature>
<dbReference type="STRING" id="1149755.A0A2J6S7X8"/>
<dbReference type="Pfam" id="PF07859">
    <property type="entry name" value="Abhydrolase_3"/>
    <property type="match status" value="1"/>
</dbReference>
<dbReference type="OrthoDB" id="433474at2759"/>
<sequence length="320" mass="35432">MPYQLHPEIETTTRLFSELTKDQPRPALHDVESRRRNFAAFHALGGDRSGASDVTVVKYTTETSDGYALPLHWYARQGSTPRAGPAVLYFHGGGMIIGKVSEFHASISAYVSRSGVPFLAVDYRLAPEHPHPTMVEDAYIALTWLRDHAQELNVDAHRIAVYGDSAGGGLAAGLNLLARDRSFTPPIAKQILIYPMVDDRPIVEDKELTQFLIFWDYQDNITGWGALVGKENVGTENVSEYAAPSRAKDLSNLPSTYIEVGGLDLFRDQDIEFARRLAAAQVYTEFHLYPGLPHGFEGVGVGTKVLKGVMENRIRALQSF</sequence>
<dbReference type="InterPro" id="IPR050300">
    <property type="entry name" value="GDXG_lipolytic_enzyme"/>
</dbReference>
<evidence type="ECO:0000259" key="2">
    <source>
        <dbReference type="Pfam" id="PF07859"/>
    </source>
</evidence>
<dbReference type="InterPro" id="IPR013094">
    <property type="entry name" value="AB_hydrolase_3"/>
</dbReference>
<evidence type="ECO:0000256" key="1">
    <source>
        <dbReference type="ARBA" id="ARBA00022801"/>
    </source>
</evidence>
<dbReference type="AlphaFoldDB" id="A0A2J6S7X8"/>
<protein>
    <submittedName>
        <fullName evidence="3">Arylesterase/monooxygenase</fullName>
    </submittedName>
</protein>
<reference evidence="3 4" key="1">
    <citation type="submission" date="2016-04" db="EMBL/GenBank/DDBJ databases">
        <title>A degradative enzymes factory behind the ericoid mycorrhizal symbiosis.</title>
        <authorList>
            <consortium name="DOE Joint Genome Institute"/>
            <person name="Martino E."/>
            <person name="Morin E."/>
            <person name="Grelet G."/>
            <person name="Kuo A."/>
            <person name="Kohler A."/>
            <person name="Daghino S."/>
            <person name="Barry K."/>
            <person name="Choi C."/>
            <person name="Cichocki N."/>
            <person name="Clum A."/>
            <person name="Copeland A."/>
            <person name="Hainaut M."/>
            <person name="Haridas S."/>
            <person name="Labutti K."/>
            <person name="Lindquist E."/>
            <person name="Lipzen A."/>
            <person name="Khouja H.-R."/>
            <person name="Murat C."/>
            <person name="Ohm R."/>
            <person name="Olson A."/>
            <person name="Spatafora J."/>
            <person name="Veneault-Fourrey C."/>
            <person name="Henrissat B."/>
            <person name="Grigoriev I."/>
            <person name="Martin F."/>
            <person name="Perotto S."/>
        </authorList>
    </citation>
    <scope>NUCLEOTIDE SEQUENCE [LARGE SCALE GENOMIC DNA]</scope>
    <source>
        <strain evidence="3 4">F</strain>
    </source>
</reference>
<evidence type="ECO:0000313" key="4">
    <source>
        <dbReference type="Proteomes" id="UP000235786"/>
    </source>
</evidence>